<sequence>TAGSNARIIYKPNGSSGTGEVVLKSGAGQYRITLTPTTGRVKTTKESS</sequence>
<accession>X0TC19</accession>
<reference evidence="1" key="1">
    <citation type="journal article" date="2014" name="Front. Microbiol.">
        <title>High frequency of phylogenetically diverse reductive dehalogenase-homologous genes in deep subseafloor sedimentary metagenomes.</title>
        <authorList>
            <person name="Kawai M."/>
            <person name="Futagami T."/>
            <person name="Toyoda A."/>
            <person name="Takaki Y."/>
            <person name="Nishi S."/>
            <person name="Hori S."/>
            <person name="Arai W."/>
            <person name="Tsubouchi T."/>
            <person name="Morono Y."/>
            <person name="Uchiyama I."/>
            <person name="Ito T."/>
            <person name="Fujiyama A."/>
            <person name="Inagaki F."/>
            <person name="Takami H."/>
        </authorList>
    </citation>
    <scope>NUCLEOTIDE SEQUENCE</scope>
    <source>
        <strain evidence="1">Expedition CK06-06</strain>
    </source>
</reference>
<name>X0TC19_9ZZZZ</name>
<comment type="caution">
    <text evidence="1">The sequence shown here is derived from an EMBL/GenBank/DDBJ whole genome shotgun (WGS) entry which is preliminary data.</text>
</comment>
<evidence type="ECO:0000313" key="1">
    <source>
        <dbReference type="EMBL" id="GAF90764.1"/>
    </source>
</evidence>
<protein>
    <submittedName>
        <fullName evidence="1">Uncharacterized protein</fullName>
    </submittedName>
</protein>
<gene>
    <name evidence="1" type="ORF">S01H1_29513</name>
</gene>
<dbReference type="AlphaFoldDB" id="X0TC19"/>
<dbReference type="EMBL" id="BARS01018104">
    <property type="protein sequence ID" value="GAF90764.1"/>
    <property type="molecule type" value="Genomic_DNA"/>
</dbReference>
<organism evidence="1">
    <name type="scientific">marine sediment metagenome</name>
    <dbReference type="NCBI Taxonomy" id="412755"/>
    <lineage>
        <taxon>unclassified sequences</taxon>
        <taxon>metagenomes</taxon>
        <taxon>ecological metagenomes</taxon>
    </lineage>
</organism>
<feature type="non-terminal residue" evidence="1">
    <location>
        <position position="1"/>
    </location>
</feature>
<proteinExistence type="predicted"/>